<evidence type="ECO:0000256" key="3">
    <source>
        <dbReference type="ARBA" id="ARBA00022692"/>
    </source>
</evidence>
<dbReference type="GO" id="GO:0005886">
    <property type="term" value="C:plasma membrane"/>
    <property type="evidence" value="ECO:0007669"/>
    <property type="project" value="TreeGrafter"/>
</dbReference>
<dbReference type="OrthoDB" id="245989at2759"/>
<feature type="transmembrane region" description="Helical" evidence="8">
    <location>
        <begin position="538"/>
        <end position="556"/>
    </location>
</feature>
<dbReference type="InterPro" id="IPR043926">
    <property type="entry name" value="ABCG_dom"/>
</dbReference>
<dbReference type="GO" id="GO:0005524">
    <property type="term" value="F:ATP binding"/>
    <property type="evidence" value="ECO:0007669"/>
    <property type="project" value="UniProtKB-KW"/>
</dbReference>
<dbReference type="InterPro" id="IPR003439">
    <property type="entry name" value="ABC_transporter-like_ATP-bd"/>
</dbReference>
<feature type="transmembrane region" description="Helical" evidence="8">
    <location>
        <begin position="479"/>
        <end position="497"/>
    </location>
</feature>
<keyword evidence="4" id="KW-0547">Nucleotide-binding</keyword>
<accession>A0A2H9ZUL8</accession>
<dbReference type="Pfam" id="PF00005">
    <property type="entry name" value="ABC_tran"/>
    <property type="match status" value="1"/>
</dbReference>
<dbReference type="PANTHER" id="PTHR48041:SF56">
    <property type="entry name" value="ABC TRANSPORTER G FAMILY MEMBER 25"/>
    <property type="match status" value="1"/>
</dbReference>
<keyword evidence="2" id="KW-0813">Transport</keyword>
<feature type="transmembrane region" description="Helical" evidence="8">
    <location>
        <begin position="428"/>
        <end position="449"/>
    </location>
</feature>
<reference evidence="10 11" key="1">
    <citation type="journal article" date="2017" name="Nature">
        <title>The Apostasia genome and the evolution of orchids.</title>
        <authorList>
            <person name="Zhang G.Q."/>
            <person name="Liu K.W."/>
            <person name="Li Z."/>
            <person name="Lohaus R."/>
            <person name="Hsiao Y.Y."/>
            <person name="Niu S.C."/>
            <person name="Wang J.Y."/>
            <person name="Lin Y.C."/>
            <person name="Xu Q."/>
            <person name="Chen L.J."/>
            <person name="Yoshida K."/>
            <person name="Fujiwara S."/>
            <person name="Wang Z.W."/>
            <person name="Zhang Y.Q."/>
            <person name="Mitsuda N."/>
            <person name="Wang M."/>
            <person name="Liu G.H."/>
            <person name="Pecoraro L."/>
            <person name="Huang H.X."/>
            <person name="Xiao X.J."/>
            <person name="Lin M."/>
            <person name="Wu X.Y."/>
            <person name="Wu W.L."/>
            <person name="Chen Y.Y."/>
            <person name="Chang S.B."/>
            <person name="Sakamoto S."/>
            <person name="Ohme-Takagi M."/>
            <person name="Yagi M."/>
            <person name="Zeng S.J."/>
            <person name="Shen C.Y."/>
            <person name="Yeh C.M."/>
            <person name="Luo Y.B."/>
            <person name="Tsai W.C."/>
            <person name="Van de Peer Y."/>
            <person name="Liu Z.J."/>
        </authorList>
    </citation>
    <scope>NUCLEOTIDE SEQUENCE [LARGE SCALE GENOMIC DNA]</scope>
    <source>
        <strain evidence="11">cv. Shenzhen</strain>
        <tissue evidence="10">Stem</tissue>
    </source>
</reference>
<feature type="transmembrane region" description="Helical" evidence="8">
    <location>
        <begin position="509"/>
        <end position="532"/>
    </location>
</feature>
<evidence type="ECO:0000256" key="8">
    <source>
        <dbReference type="SAM" id="Phobius"/>
    </source>
</evidence>
<dbReference type="Proteomes" id="UP000236161">
    <property type="component" value="Unassembled WGS sequence"/>
</dbReference>
<evidence type="ECO:0000313" key="10">
    <source>
        <dbReference type="EMBL" id="PKA46977.1"/>
    </source>
</evidence>
<feature type="transmembrane region" description="Helical" evidence="8">
    <location>
        <begin position="568"/>
        <end position="585"/>
    </location>
</feature>
<dbReference type="Gene3D" id="3.40.50.300">
    <property type="entry name" value="P-loop containing nucleotide triphosphate hydrolases"/>
    <property type="match status" value="1"/>
</dbReference>
<dbReference type="PANTHER" id="PTHR48041">
    <property type="entry name" value="ABC TRANSPORTER G FAMILY MEMBER 28"/>
    <property type="match status" value="1"/>
</dbReference>
<keyword evidence="11" id="KW-1185">Reference proteome</keyword>
<keyword evidence="6 8" id="KW-1133">Transmembrane helix</keyword>
<dbReference type="AlphaFoldDB" id="A0A2H9ZUL8"/>
<sequence length="632" mass="67891">MTQNPTRPIDPLLSPPTPPTTLQFVDISYRIKLTGSSADAGGKIKRMLGAAPPPIKEKTILDGITGTAEAGELLAVLGPSGSGKSTLLKILAGRMAGSHGGTLLANGRSAGHSLSRRVGYVPQDDVLYPHLTVRETLTYCAMLRLRRTAAAAGSWRERAAAQVEAVVAELGLAACAETVVGGVFVRGVSGGERKRVAIGHEMLVNPSVVVVDEPTSGLDATAAGRMVATLAGMARRGGRAVVASVHQPASRVYGMFDAVLLLAEGKCLYSGRGRDAVDYFAGVGFAPGPYVNPADFMLDLANGVTQIDIQDDETKASVKQSLISFYNSILAPRAKSSVNASIAATLASSVDRRCPTSGDRGDVIRSGAKEFTRVSWLCQFSTLLHRSLKERRHETFDSLRVIQVVAAAFLAGSMWYRSSIRDVDDRLGLLFFISIFWGVFASFGAVFTFPQERLIFLKERASGMYSLSSYFMARTVGELPMELVLPAVFVAVLYWMVGLRPETRAFTATMAVILGYVPVAQGLGLAVGAAIIDAKKASTVVTVTMLAFLLTGGFYVEKVPSCMAWVKYISFTFYCYRLLIGAQYREGEMMAYLGKTMEVVEQVSVLMSVVALAVMFVGYRVIAYAALKRIKV</sequence>
<dbReference type="EMBL" id="KZ453612">
    <property type="protein sequence ID" value="PKA46977.1"/>
    <property type="molecule type" value="Genomic_DNA"/>
</dbReference>
<dbReference type="Pfam" id="PF01061">
    <property type="entry name" value="ABC2_membrane"/>
    <property type="match status" value="1"/>
</dbReference>
<evidence type="ECO:0000256" key="1">
    <source>
        <dbReference type="ARBA" id="ARBA00004141"/>
    </source>
</evidence>
<dbReference type="InterPro" id="IPR050352">
    <property type="entry name" value="ABCG_transporters"/>
</dbReference>
<dbReference type="InterPro" id="IPR003593">
    <property type="entry name" value="AAA+_ATPase"/>
</dbReference>
<feature type="transmembrane region" description="Helical" evidence="8">
    <location>
        <begin position="398"/>
        <end position="416"/>
    </location>
</feature>
<comment type="subcellular location">
    <subcellularLocation>
        <location evidence="1">Membrane</location>
        <topology evidence="1">Multi-pass membrane protein</topology>
    </subcellularLocation>
</comment>
<dbReference type="InterPro" id="IPR013525">
    <property type="entry name" value="ABC2_TM"/>
</dbReference>
<proteinExistence type="predicted"/>
<dbReference type="PROSITE" id="PS50893">
    <property type="entry name" value="ABC_TRANSPORTER_2"/>
    <property type="match status" value="1"/>
</dbReference>
<keyword evidence="5" id="KW-0067">ATP-binding</keyword>
<evidence type="ECO:0000256" key="6">
    <source>
        <dbReference type="ARBA" id="ARBA00022989"/>
    </source>
</evidence>
<dbReference type="Pfam" id="PF19055">
    <property type="entry name" value="ABC2_membrane_7"/>
    <property type="match status" value="1"/>
</dbReference>
<evidence type="ECO:0000256" key="5">
    <source>
        <dbReference type="ARBA" id="ARBA00022840"/>
    </source>
</evidence>
<keyword evidence="7 8" id="KW-0472">Membrane</keyword>
<gene>
    <name evidence="10" type="primary">ABCG25</name>
    <name evidence="10" type="ORF">AXF42_Ash011651</name>
</gene>
<dbReference type="GO" id="GO:0016887">
    <property type="term" value="F:ATP hydrolysis activity"/>
    <property type="evidence" value="ECO:0007669"/>
    <property type="project" value="InterPro"/>
</dbReference>
<evidence type="ECO:0000256" key="4">
    <source>
        <dbReference type="ARBA" id="ARBA00022741"/>
    </source>
</evidence>
<dbReference type="SUPFAM" id="SSF52540">
    <property type="entry name" value="P-loop containing nucleoside triphosphate hydrolases"/>
    <property type="match status" value="1"/>
</dbReference>
<organism evidence="10 11">
    <name type="scientific">Apostasia shenzhenica</name>
    <dbReference type="NCBI Taxonomy" id="1088818"/>
    <lineage>
        <taxon>Eukaryota</taxon>
        <taxon>Viridiplantae</taxon>
        <taxon>Streptophyta</taxon>
        <taxon>Embryophyta</taxon>
        <taxon>Tracheophyta</taxon>
        <taxon>Spermatophyta</taxon>
        <taxon>Magnoliopsida</taxon>
        <taxon>Liliopsida</taxon>
        <taxon>Asparagales</taxon>
        <taxon>Orchidaceae</taxon>
        <taxon>Apostasioideae</taxon>
        <taxon>Apostasia</taxon>
    </lineage>
</organism>
<dbReference type="GO" id="GO:0140359">
    <property type="term" value="F:ABC-type transporter activity"/>
    <property type="evidence" value="ECO:0007669"/>
    <property type="project" value="InterPro"/>
</dbReference>
<evidence type="ECO:0000259" key="9">
    <source>
        <dbReference type="PROSITE" id="PS50893"/>
    </source>
</evidence>
<dbReference type="InterPro" id="IPR027417">
    <property type="entry name" value="P-loop_NTPase"/>
</dbReference>
<keyword evidence="3 8" id="KW-0812">Transmembrane</keyword>
<evidence type="ECO:0000313" key="11">
    <source>
        <dbReference type="Proteomes" id="UP000236161"/>
    </source>
</evidence>
<evidence type="ECO:0000256" key="2">
    <source>
        <dbReference type="ARBA" id="ARBA00022448"/>
    </source>
</evidence>
<name>A0A2H9ZUL8_9ASPA</name>
<evidence type="ECO:0000256" key="7">
    <source>
        <dbReference type="ARBA" id="ARBA00023136"/>
    </source>
</evidence>
<feature type="domain" description="ABC transporter" evidence="9">
    <location>
        <begin position="22"/>
        <end position="289"/>
    </location>
</feature>
<dbReference type="STRING" id="1088818.A0A2H9ZUL8"/>
<dbReference type="SMART" id="SM00382">
    <property type="entry name" value="AAA"/>
    <property type="match status" value="1"/>
</dbReference>
<protein>
    <submittedName>
        <fullName evidence="10">ABC transporter G family member 25</fullName>
    </submittedName>
</protein>
<feature type="transmembrane region" description="Helical" evidence="8">
    <location>
        <begin position="605"/>
        <end position="627"/>
    </location>
</feature>